<proteinExistence type="predicted"/>
<accession>A0A1F4UHL9</accession>
<dbReference type="AlphaFoldDB" id="A0A1F4UHL9"/>
<reference evidence="1 2" key="1">
    <citation type="journal article" date="2016" name="Nat. Commun.">
        <title>Thousands of microbial genomes shed light on interconnected biogeochemical processes in an aquifer system.</title>
        <authorList>
            <person name="Anantharaman K."/>
            <person name="Brown C.T."/>
            <person name="Hug L.A."/>
            <person name="Sharon I."/>
            <person name="Castelle C.J."/>
            <person name="Probst A.J."/>
            <person name="Thomas B.C."/>
            <person name="Singh A."/>
            <person name="Wilkins M.J."/>
            <person name="Karaoz U."/>
            <person name="Brodie E.L."/>
            <person name="Williams K.H."/>
            <person name="Hubbard S.S."/>
            <person name="Banfield J.F."/>
        </authorList>
    </citation>
    <scope>NUCLEOTIDE SEQUENCE [LARGE SCALE GENOMIC DNA]</scope>
</reference>
<sequence>MPTVRKAEIIAVVAKKQGRASNDARLFEVATSRGDNAFWTQLYEKVREIEKTHGLRVKSISIEEL</sequence>
<evidence type="ECO:0000313" key="2">
    <source>
        <dbReference type="Proteomes" id="UP000176583"/>
    </source>
</evidence>
<organism evidence="1 2">
    <name type="scientific">candidate division WWE3 bacterium RBG_19FT_COMBO_53_11</name>
    <dbReference type="NCBI Taxonomy" id="1802613"/>
    <lineage>
        <taxon>Bacteria</taxon>
        <taxon>Katanobacteria</taxon>
    </lineage>
</organism>
<protein>
    <submittedName>
        <fullName evidence="1">Uncharacterized protein</fullName>
    </submittedName>
</protein>
<dbReference type="Proteomes" id="UP000176583">
    <property type="component" value="Unassembled WGS sequence"/>
</dbReference>
<comment type="caution">
    <text evidence="1">The sequence shown here is derived from an EMBL/GenBank/DDBJ whole genome shotgun (WGS) entry which is preliminary data.</text>
</comment>
<dbReference type="STRING" id="1802613.A2V54_03520"/>
<evidence type="ECO:0000313" key="1">
    <source>
        <dbReference type="EMBL" id="OGC44419.1"/>
    </source>
</evidence>
<name>A0A1F4UHL9_UNCKA</name>
<dbReference type="EMBL" id="MEUW01000021">
    <property type="protein sequence ID" value="OGC44419.1"/>
    <property type="molecule type" value="Genomic_DNA"/>
</dbReference>
<gene>
    <name evidence="1" type="ORF">A2V54_03520</name>
</gene>